<dbReference type="Proteomes" id="UP000001194">
    <property type="component" value="Unassembled WGS sequence"/>
</dbReference>
<protein>
    <submittedName>
        <fullName evidence="1">Predicted protein</fullName>
    </submittedName>
</protein>
<reference evidence="1 2" key="1">
    <citation type="journal article" date="2008" name="Nature">
        <title>The genome of Laccaria bicolor provides insights into mycorrhizal symbiosis.</title>
        <authorList>
            <person name="Martin F."/>
            <person name="Aerts A."/>
            <person name="Ahren D."/>
            <person name="Brun A."/>
            <person name="Danchin E.G.J."/>
            <person name="Duchaussoy F."/>
            <person name="Gibon J."/>
            <person name="Kohler A."/>
            <person name="Lindquist E."/>
            <person name="Pereda V."/>
            <person name="Salamov A."/>
            <person name="Shapiro H.J."/>
            <person name="Wuyts J."/>
            <person name="Blaudez D."/>
            <person name="Buee M."/>
            <person name="Brokstein P."/>
            <person name="Canbaeck B."/>
            <person name="Cohen D."/>
            <person name="Courty P.E."/>
            <person name="Coutinho P.M."/>
            <person name="Delaruelle C."/>
            <person name="Detter J.C."/>
            <person name="Deveau A."/>
            <person name="DiFazio S."/>
            <person name="Duplessis S."/>
            <person name="Fraissinet-Tachet L."/>
            <person name="Lucic E."/>
            <person name="Frey-Klett P."/>
            <person name="Fourrey C."/>
            <person name="Feussner I."/>
            <person name="Gay G."/>
            <person name="Grimwood J."/>
            <person name="Hoegger P.J."/>
            <person name="Jain P."/>
            <person name="Kilaru S."/>
            <person name="Labbe J."/>
            <person name="Lin Y.C."/>
            <person name="Legue V."/>
            <person name="Le Tacon F."/>
            <person name="Marmeisse R."/>
            <person name="Melayah D."/>
            <person name="Montanini B."/>
            <person name="Muratet M."/>
            <person name="Nehls U."/>
            <person name="Niculita-Hirzel H."/>
            <person name="Oudot-Le Secq M.P."/>
            <person name="Peter M."/>
            <person name="Quesneville H."/>
            <person name="Rajashekar B."/>
            <person name="Reich M."/>
            <person name="Rouhier N."/>
            <person name="Schmutz J."/>
            <person name="Yin T."/>
            <person name="Chalot M."/>
            <person name="Henrissat B."/>
            <person name="Kuees U."/>
            <person name="Lucas S."/>
            <person name="Van de Peer Y."/>
            <person name="Podila G.K."/>
            <person name="Polle A."/>
            <person name="Pukkila P.J."/>
            <person name="Richardson P.M."/>
            <person name="Rouze P."/>
            <person name="Sanders I.R."/>
            <person name="Stajich J.E."/>
            <person name="Tunlid A."/>
            <person name="Tuskan G."/>
            <person name="Grigoriev I.V."/>
        </authorList>
    </citation>
    <scope>NUCLEOTIDE SEQUENCE [LARGE SCALE GENOMIC DNA]</scope>
    <source>
        <strain evidence="2">S238N-H82 / ATCC MYA-4686</strain>
    </source>
</reference>
<organism evidence="2">
    <name type="scientific">Laccaria bicolor (strain S238N-H82 / ATCC MYA-4686)</name>
    <name type="common">Bicoloured deceiver</name>
    <name type="synonym">Laccaria laccata var. bicolor</name>
    <dbReference type="NCBI Taxonomy" id="486041"/>
    <lineage>
        <taxon>Eukaryota</taxon>
        <taxon>Fungi</taxon>
        <taxon>Dikarya</taxon>
        <taxon>Basidiomycota</taxon>
        <taxon>Agaricomycotina</taxon>
        <taxon>Agaricomycetes</taxon>
        <taxon>Agaricomycetidae</taxon>
        <taxon>Agaricales</taxon>
        <taxon>Agaricineae</taxon>
        <taxon>Hydnangiaceae</taxon>
        <taxon>Laccaria</taxon>
    </lineage>
</organism>
<evidence type="ECO:0000313" key="2">
    <source>
        <dbReference type="Proteomes" id="UP000001194"/>
    </source>
</evidence>
<proteinExistence type="predicted"/>
<dbReference type="KEGG" id="lbc:LACBIDRAFT_310530"/>
<evidence type="ECO:0000313" key="1">
    <source>
        <dbReference type="EMBL" id="EDR01749.1"/>
    </source>
</evidence>
<dbReference type="GeneID" id="6083268"/>
<dbReference type="AlphaFoldDB" id="B0DUJ1"/>
<dbReference type="InParanoid" id="B0DUJ1"/>
<accession>B0DUJ1</accession>
<dbReference type="RefSeq" id="XP_001887562.1">
    <property type="nucleotide sequence ID" value="XM_001887527.1"/>
</dbReference>
<keyword evidence="2" id="KW-1185">Reference proteome</keyword>
<gene>
    <name evidence="1" type="ORF">LACBIDRAFT_310530</name>
</gene>
<name>B0DUJ1_LACBS</name>
<dbReference type="HOGENOM" id="CLU_2942172_0_0_1"/>
<dbReference type="EMBL" id="DS547136">
    <property type="protein sequence ID" value="EDR01749.1"/>
    <property type="molecule type" value="Genomic_DNA"/>
</dbReference>
<sequence length="60" mass="6419">MGCSNVLSGGAEGFITCVNFFLEAVVLYRARRTPESDKFAEVSTVLHLAVSVSPRKSASI</sequence>